<dbReference type="CDD" id="cd06261">
    <property type="entry name" value="TM_PBP2"/>
    <property type="match status" value="1"/>
</dbReference>
<dbReference type="GO" id="GO:0005886">
    <property type="term" value="C:plasma membrane"/>
    <property type="evidence" value="ECO:0007669"/>
    <property type="project" value="UniProtKB-SubCell"/>
</dbReference>
<dbReference type="Gene3D" id="1.10.3720.10">
    <property type="entry name" value="MetI-like"/>
    <property type="match status" value="1"/>
</dbReference>
<dbReference type="InterPro" id="IPR000515">
    <property type="entry name" value="MetI-like"/>
</dbReference>
<dbReference type="SUPFAM" id="SSF161098">
    <property type="entry name" value="MetI-like"/>
    <property type="match status" value="1"/>
</dbReference>
<keyword evidence="2 7" id="KW-0813">Transport</keyword>
<feature type="transmembrane region" description="Helical" evidence="7">
    <location>
        <begin position="72"/>
        <end position="93"/>
    </location>
</feature>
<sequence>MRLKDTIHYNLYKKIFILFILIICIMASASVTDVQISEVFNNVDQMGLFLKRFLQPDWSYLSDLLSPMMKTIKMSIVGTLLGMLFSIPFAFLATTTVTNNWFVTIIIRFILSIVRTIPNLLLAALFVAMFGIGEFTGVLTIAVFTFGMTSQLIYEAIETIDKGPIEAAKSVGANKMQIAVWSIYPQINQQIISYSLYAFEVNIRASTVLGYVGAGGIGVLLNSSLSLMRYDRVSIIILFILVVVGIIDAFSENVRKRLS</sequence>
<keyword evidence="6 7" id="KW-0472">Membrane</keyword>
<dbReference type="RefSeq" id="WP_125956517.1">
    <property type="nucleotide sequence ID" value="NZ_NGJT01000003.1"/>
</dbReference>
<accession>A0A429ZPU4</accession>
<evidence type="ECO:0000256" key="4">
    <source>
        <dbReference type="ARBA" id="ARBA00022692"/>
    </source>
</evidence>
<reference evidence="9 10" key="1">
    <citation type="submission" date="2017-05" db="EMBL/GenBank/DDBJ databases">
        <title>Vagococcus spp. assemblies.</title>
        <authorList>
            <person name="Gulvik C.A."/>
        </authorList>
    </citation>
    <scope>NUCLEOTIDE SEQUENCE [LARGE SCALE GENOMIC DNA]</scope>
    <source>
        <strain evidence="9 10">SS1994</strain>
    </source>
</reference>
<evidence type="ECO:0000259" key="8">
    <source>
        <dbReference type="PROSITE" id="PS50928"/>
    </source>
</evidence>
<evidence type="ECO:0000313" key="9">
    <source>
        <dbReference type="EMBL" id="RST95678.1"/>
    </source>
</evidence>
<feature type="transmembrane region" description="Helical" evidence="7">
    <location>
        <begin position="12"/>
        <end position="31"/>
    </location>
</feature>
<protein>
    <submittedName>
        <fullName evidence="9">Phosphonate ABC transporter, permease protein PhnE</fullName>
    </submittedName>
</protein>
<feature type="transmembrane region" description="Helical" evidence="7">
    <location>
        <begin position="100"/>
        <end position="117"/>
    </location>
</feature>
<dbReference type="InterPro" id="IPR005769">
    <property type="entry name" value="PhnE/PtxC"/>
</dbReference>
<organism evidence="9 10">
    <name type="scientific">Vagococcus bubulae</name>
    <dbReference type="NCBI Taxonomy" id="1977868"/>
    <lineage>
        <taxon>Bacteria</taxon>
        <taxon>Bacillati</taxon>
        <taxon>Bacillota</taxon>
        <taxon>Bacilli</taxon>
        <taxon>Lactobacillales</taxon>
        <taxon>Enterococcaceae</taxon>
        <taxon>Vagococcus</taxon>
    </lineage>
</organism>
<comment type="similarity">
    <text evidence="7">Belongs to the binding-protein-dependent transport system permease family.</text>
</comment>
<comment type="caution">
    <text evidence="9">The sequence shown here is derived from an EMBL/GenBank/DDBJ whole genome shotgun (WGS) entry which is preliminary data.</text>
</comment>
<dbReference type="PROSITE" id="PS50928">
    <property type="entry name" value="ABC_TM1"/>
    <property type="match status" value="1"/>
</dbReference>
<keyword evidence="4 7" id="KW-0812">Transmembrane</keyword>
<dbReference type="PANTHER" id="PTHR30043">
    <property type="entry name" value="PHOSPHONATES TRANSPORT SYSTEM PERMEASE PROTEIN"/>
    <property type="match status" value="1"/>
</dbReference>
<feature type="transmembrane region" description="Helical" evidence="7">
    <location>
        <begin position="233"/>
        <end position="251"/>
    </location>
</feature>
<dbReference type="Pfam" id="PF00528">
    <property type="entry name" value="BPD_transp_1"/>
    <property type="match status" value="1"/>
</dbReference>
<evidence type="ECO:0000256" key="3">
    <source>
        <dbReference type="ARBA" id="ARBA00022475"/>
    </source>
</evidence>
<dbReference type="Proteomes" id="UP000288490">
    <property type="component" value="Unassembled WGS sequence"/>
</dbReference>
<dbReference type="PANTHER" id="PTHR30043:SF1">
    <property type="entry name" value="ABC TRANSPORT SYSTEM PERMEASE PROTEIN P69"/>
    <property type="match status" value="1"/>
</dbReference>
<evidence type="ECO:0000256" key="7">
    <source>
        <dbReference type="RuleBase" id="RU363032"/>
    </source>
</evidence>
<evidence type="ECO:0000256" key="2">
    <source>
        <dbReference type="ARBA" id="ARBA00022448"/>
    </source>
</evidence>
<feature type="domain" description="ABC transmembrane type-1" evidence="8">
    <location>
        <begin position="68"/>
        <end position="251"/>
    </location>
</feature>
<keyword evidence="3" id="KW-1003">Cell membrane</keyword>
<dbReference type="NCBIfam" id="TIGR01097">
    <property type="entry name" value="PhnE"/>
    <property type="match status" value="1"/>
</dbReference>
<evidence type="ECO:0000256" key="1">
    <source>
        <dbReference type="ARBA" id="ARBA00004651"/>
    </source>
</evidence>
<comment type="subcellular location">
    <subcellularLocation>
        <location evidence="1 7">Cell membrane</location>
        <topology evidence="1 7">Multi-pass membrane protein</topology>
    </subcellularLocation>
</comment>
<evidence type="ECO:0000256" key="6">
    <source>
        <dbReference type="ARBA" id="ARBA00023136"/>
    </source>
</evidence>
<dbReference type="EMBL" id="NGJT01000003">
    <property type="protein sequence ID" value="RST95678.1"/>
    <property type="molecule type" value="Genomic_DNA"/>
</dbReference>
<dbReference type="AlphaFoldDB" id="A0A429ZPU4"/>
<dbReference type="GO" id="GO:0015416">
    <property type="term" value="F:ABC-type phosphonate transporter activity"/>
    <property type="evidence" value="ECO:0007669"/>
    <property type="project" value="InterPro"/>
</dbReference>
<dbReference type="OrthoDB" id="9808005at2"/>
<keyword evidence="10" id="KW-1185">Reference proteome</keyword>
<evidence type="ECO:0000313" key="10">
    <source>
        <dbReference type="Proteomes" id="UP000288490"/>
    </source>
</evidence>
<keyword evidence="5 7" id="KW-1133">Transmembrane helix</keyword>
<gene>
    <name evidence="9" type="ORF">CBF36_03070</name>
</gene>
<feature type="transmembrane region" description="Helical" evidence="7">
    <location>
        <begin position="123"/>
        <end position="146"/>
    </location>
</feature>
<evidence type="ECO:0000256" key="5">
    <source>
        <dbReference type="ARBA" id="ARBA00022989"/>
    </source>
</evidence>
<dbReference type="InterPro" id="IPR035906">
    <property type="entry name" value="MetI-like_sf"/>
</dbReference>
<feature type="transmembrane region" description="Helical" evidence="7">
    <location>
        <begin position="208"/>
        <end position="227"/>
    </location>
</feature>
<name>A0A429ZPU4_9ENTE</name>
<proteinExistence type="inferred from homology"/>